<evidence type="ECO:0000313" key="1">
    <source>
        <dbReference type="EMBL" id="MXO01567.1"/>
    </source>
</evidence>
<comment type="caution">
    <text evidence="1">The sequence shown here is derived from an EMBL/GenBank/DDBJ whole genome shotgun (WGS) entry which is preliminary data.</text>
</comment>
<accession>A0A6N8TE69</accession>
<gene>
    <name evidence="1" type="ORF">GR156_14705</name>
</gene>
<dbReference type="SUPFAM" id="SSF69279">
    <property type="entry name" value="Phage tail proteins"/>
    <property type="match status" value="1"/>
</dbReference>
<organism evidence="1 2">
    <name type="scientific">Shinella zoogloeoides</name>
    <name type="common">Crabtreella saccharophila</name>
    <dbReference type="NCBI Taxonomy" id="352475"/>
    <lineage>
        <taxon>Bacteria</taxon>
        <taxon>Pseudomonadati</taxon>
        <taxon>Pseudomonadota</taxon>
        <taxon>Alphaproteobacteria</taxon>
        <taxon>Hyphomicrobiales</taxon>
        <taxon>Rhizobiaceae</taxon>
        <taxon>Shinella</taxon>
    </lineage>
</organism>
<dbReference type="RefSeq" id="WP_160786936.1">
    <property type="nucleotide sequence ID" value="NZ_CP086610.1"/>
</dbReference>
<dbReference type="Proteomes" id="UP000440304">
    <property type="component" value="Unassembled WGS sequence"/>
</dbReference>
<proteinExistence type="predicted"/>
<reference evidence="1 2" key="1">
    <citation type="submission" date="2019-12" db="EMBL/GenBank/DDBJ databases">
        <title>Shinella granuli gen. nov., sp. nov., and proposal of the reclassification of Zoogloea ramigera ATCC 19623 as Shinella zoogloeoides sp. nov.</title>
        <authorList>
            <person name="Gao J."/>
        </authorList>
    </citation>
    <scope>NUCLEOTIDE SEQUENCE [LARGE SCALE GENOMIC DNA]</scope>
    <source>
        <strain evidence="1 2">DSM 287</strain>
    </source>
</reference>
<evidence type="ECO:0008006" key="3">
    <source>
        <dbReference type="Google" id="ProtNLM"/>
    </source>
</evidence>
<dbReference type="OrthoDB" id="8361056at2"/>
<sequence length="335" mass="35651">MRKPVVQIIGASGTDLLPGWGSAVMAVRFTDCEGGEADELEIDFSVAPPLQAPPAKDTKYRLLYGWDASALKDAGLFTFQNASLNFDPERGWVMTVTCRSADFVDADKAADMEHFEETTAGDIFRKLATGVGKSATVHPSIDDIAIPYRLRHQQSAMGFAQAFADELGATVKPANGRWLVTMKNSGETAGGSTIPTLTISADDVTSCGLSTEGRPEYGEVQASYFDEDRGFSRLEAARGLGQAARFLALHPAPSAGEAKQRSKAEALDLARATIDGNVTVEGDVQAMAGAPVELIGFGGWAGLNMVAQTITHEFTFDESGGWLMTPEFAARTKAS</sequence>
<name>A0A6N8TE69_SHIZO</name>
<dbReference type="EMBL" id="WUML01000012">
    <property type="protein sequence ID" value="MXO01567.1"/>
    <property type="molecule type" value="Genomic_DNA"/>
</dbReference>
<evidence type="ECO:0000313" key="2">
    <source>
        <dbReference type="Proteomes" id="UP000440304"/>
    </source>
</evidence>
<protein>
    <recommendedName>
        <fullName evidence="3">Late control protein</fullName>
    </recommendedName>
</protein>
<dbReference type="AlphaFoldDB" id="A0A6N8TE69"/>